<dbReference type="EMBL" id="FN648209">
    <property type="protein sequence ID" value="CBJ29968.1"/>
    <property type="molecule type" value="Genomic_DNA"/>
</dbReference>
<feature type="region of interest" description="Disordered" evidence="2">
    <location>
        <begin position="156"/>
        <end position="179"/>
    </location>
</feature>
<dbReference type="PANTHER" id="PTHR16166:SF93">
    <property type="entry name" value="INTERMEMBRANE LIPID TRANSFER PROTEIN VPS13"/>
    <property type="match status" value="1"/>
</dbReference>
<evidence type="ECO:0000313" key="4">
    <source>
        <dbReference type="EMBL" id="CBJ29968.1"/>
    </source>
</evidence>
<feature type="compositionally biased region" description="Gly residues" evidence="2">
    <location>
        <begin position="416"/>
        <end position="428"/>
    </location>
</feature>
<name>D7FMF6_ECTSI</name>
<feature type="region of interest" description="Disordered" evidence="2">
    <location>
        <begin position="1009"/>
        <end position="1049"/>
    </location>
</feature>
<dbReference type="GO" id="GO:0006623">
    <property type="term" value="P:protein targeting to vacuole"/>
    <property type="evidence" value="ECO:0007669"/>
    <property type="project" value="TreeGrafter"/>
</dbReference>
<feature type="region of interest" description="Disordered" evidence="2">
    <location>
        <begin position="856"/>
        <end position="879"/>
    </location>
</feature>
<organism evidence="4 5">
    <name type="scientific">Ectocarpus siliculosus</name>
    <name type="common">Brown alga</name>
    <name type="synonym">Conferva siliculosa</name>
    <dbReference type="NCBI Taxonomy" id="2880"/>
    <lineage>
        <taxon>Eukaryota</taxon>
        <taxon>Sar</taxon>
        <taxon>Stramenopiles</taxon>
        <taxon>Ochrophyta</taxon>
        <taxon>PX clade</taxon>
        <taxon>Phaeophyceae</taxon>
        <taxon>Ectocarpales</taxon>
        <taxon>Ectocarpaceae</taxon>
        <taxon>Ectocarpus</taxon>
    </lineage>
</organism>
<feature type="compositionally biased region" description="Low complexity" evidence="2">
    <location>
        <begin position="582"/>
        <end position="598"/>
    </location>
</feature>
<reference evidence="4 5" key="1">
    <citation type="journal article" date="2010" name="Nature">
        <title>The Ectocarpus genome and the independent evolution of multicellularity in brown algae.</title>
        <authorList>
            <person name="Cock J.M."/>
            <person name="Sterck L."/>
            <person name="Rouze P."/>
            <person name="Scornet D."/>
            <person name="Allen A.E."/>
            <person name="Amoutzias G."/>
            <person name="Anthouard V."/>
            <person name="Artiguenave F."/>
            <person name="Aury J.M."/>
            <person name="Badger J.H."/>
            <person name="Beszteri B."/>
            <person name="Billiau K."/>
            <person name="Bonnet E."/>
            <person name="Bothwell J.H."/>
            <person name="Bowler C."/>
            <person name="Boyen C."/>
            <person name="Brownlee C."/>
            <person name="Carrano C.J."/>
            <person name="Charrier B."/>
            <person name="Cho G.Y."/>
            <person name="Coelho S.M."/>
            <person name="Collen J."/>
            <person name="Corre E."/>
            <person name="Da Silva C."/>
            <person name="Delage L."/>
            <person name="Delaroque N."/>
            <person name="Dittami S.M."/>
            <person name="Doulbeau S."/>
            <person name="Elias M."/>
            <person name="Farnham G."/>
            <person name="Gachon C.M."/>
            <person name="Gschloessl B."/>
            <person name="Heesch S."/>
            <person name="Jabbari K."/>
            <person name="Jubin C."/>
            <person name="Kawai H."/>
            <person name="Kimura K."/>
            <person name="Kloareg B."/>
            <person name="Kupper F.C."/>
            <person name="Lang D."/>
            <person name="Le Bail A."/>
            <person name="Leblanc C."/>
            <person name="Lerouge P."/>
            <person name="Lohr M."/>
            <person name="Lopez P.J."/>
            <person name="Martens C."/>
            <person name="Maumus F."/>
            <person name="Michel G."/>
            <person name="Miranda-Saavedra D."/>
            <person name="Morales J."/>
            <person name="Moreau H."/>
            <person name="Motomura T."/>
            <person name="Nagasato C."/>
            <person name="Napoli C.A."/>
            <person name="Nelson D.R."/>
            <person name="Nyvall-Collen P."/>
            <person name="Peters A.F."/>
            <person name="Pommier C."/>
            <person name="Potin P."/>
            <person name="Poulain J."/>
            <person name="Quesneville H."/>
            <person name="Read B."/>
            <person name="Rensing S.A."/>
            <person name="Ritter A."/>
            <person name="Rousvoal S."/>
            <person name="Samanta M."/>
            <person name="Samson G."/>
            <person name="Schroeder D.C."/>
            <person name="Segurens B."/>
            <person name="Strittmatter M."/>
            <person name="Tonon T."/>
            <person name="Tregear J.W."/>
            <person name="Valentin K."/>
            <person name="von Dassow P."/>
            <person name="Yamagishi T."/>
            <person name="Van de Peer Y."/>
            <person name="Wincker P."/>
        </authorList>
    </citation>
    <scope>NUCLEOTIDE SEQUENCE [LARGE SCALE GENOMIC DNA]</scope>
    <source>
        <strain evidence="5">Ec32 / CCAP1310/4</strain>
    </source>
</reference>
<feature type="compositionally biased region" description="Low complexity" evidence="2">
    <location>
        <begin position="1016"/>
        <end position="1037"/>
    </location>
</feature>
<dbReference type="Proteomes" id="UP000002630">
    <property type="component" value="Linkage Group LG03"/>
</dbReference>
<dbReference type="GO" id="GO:0045053">
    <property type="term" value="P:protein retention in Golgi apparatus"/>
    <property type="evidence" value="ECO:0007669"/>
    <property type="project" value="TreeGrafter"/>
</dbReference>
<feature type="region of interest" description="Disordered" evidence="2">
    <location>
        <begin position="1064"/>
        <end position="1092"/>
    </location>
</feature>
<feature type="region of interest" description="Disordered" evidence="2">
    <location>
        <begin position="578"/>
        <end position="618"/>
    </location>
</feature>
<evidence type="ECO:0000259" key="3">
    <source>
        <dbReference type="Pfam" id="PF25036"/>
    </source>
</evidence>
<evidence type="ECO:0000313" key="5">
    <source>
        <dbReference type="Proteomes" id="UP000002630"/>
    </source>
</evidence>
<comment type="similarity">
    <text evidence="1">Belongs to the VPS13 family.</text>
</comment>
<dbReference type="OrthoDB" id="10409559at2759"/>
<protein>
    <recommendedName>
        <fullName evidence="3">Vacuolar protein sorting-associated protein 13 VPS13 adaptor binding domain-containing protein</fullName>
    </recommendedName>
</protein>
<sequence>MVDYYNATGGRWEPLLERVVAQGDRAIVTRRRVAAQDPNTVTGVVGGGQGEEGEGEGESCSVVRLSCFEEDVKPQPQRYSPFLLQNRTGLKLEFWAHQDKVDSVSRFGKRGTVVGGMSDQPFSTSSTTEGQSQQPGRRNRRHASWLLSVRLVTAQSPSDVQQTGADDPPGVSGVGGDDDEGQRFLNLPLTEAGRSFLQCLLVMEGVPGREAAGDRGQSPRRLSRCDAIWEVCLENGRHTVTLRSALEVVNKCGSWLEVRCSTDSFAAGRGDGDKAKEEVVGAVAPGGRLPLPLRWSRAEDIRLRPWPRSQGGGFGDGRRSSSPSNNSMPKKVVEVHHLAGESGDQGERSYEYSDCSVLVPAARAGEGELGATTAVIPWVACNPSQPSTNSPADGDTTACRKPLFLFLEGLDANDPEGGGHGAAIPGGGSRRKASSDPWSKTRRTSRDGGGRSNSRVVANATLHGRQRQRPDASFPTRVVDSPRSAGNPMAALSLRPLEVVVYASLSFRNLLPVGVGWRVAGARGDAGARLAEGWLTPGDGVHVLEANAMAMAPSLSFKVAGFDWTPPHQVAVAELMRPTRAGSTDSDGGGSSSSSSSSRGREPPGGGVPTTSEHVPGISLQSVPCRNMSNQILYLSVEAASVRMNSVLVTVFSGFWVRNLSGLPLTLGEPVSRGLSPLELHEERLADSAARDKMRRYSPSPPRQSSWDVHLSAVQSDQHGMTEEVFELRLARRGQEGMDSYDTRWITAQGNPRSPCTQVRLPSDLWRWDGEWTMDVSGAVAPNAPGTGGGGWESCPRKLKGASYSNSSFSSSRAFTLSDPVWRRRGTRRPVSRHRLSRASPWGKAPRSFISHRQAWSARSGSQQLRPPERSGGVRGARAGPEQDYVCGWTILPGRGRSTSRCRGRGDRFRYTVMNKCDCVLVVRQYGSNVTMELGPGESRPLHWADGSLEATLSVSVISRGTTAAAAGSSPEMSPTTAALMDWSGPVGIGNIGTFPICIRPKPGGAALPVDSHVATPPESRASSPSSRAGSSGWSTPVSSPHRGGVEPMPMVGANRVLGVEVNIGRHSDGGGDGSERPVDGKDGPSGGGQGFRSSAVQVIFQEEAWGTGDRFPTYRLENHTNSRIFYGQASVPGPGDALPPGRSCLFGWDHPCPVEERVQGVLNLSLVLAAEPLSSPEGKRQAKTLNIRKLGERTSLVTSRGRVEVVVEPDGPSKLVRMYKSKAFSIMSPPTRTRARPPQPVQSTVERARTSPRAHSASAGGGNSGAEIVGPPRPLRRSVDLRGKKRTANAEEETSASVAAEGRGTAYK</sequence>
<dbReference type="PANTHER" id="PTHR16166">
    <property type="entry name" value="VACUOLAR PROTEIN SORTING-ASSOCIATED PROTEIN VPS13"/>
    <property type="match status" value="1"/>
</dbReference>
<dbReference type="InterPro" id="IPR026847">
    <property type="entry name" value="VPS13"/>
</dbReference>
<accession>D7FMF6</accession>
<feature type="compositionally biased region" description="Polar residues" evidence="2">
    <location>
        <begin position="609"/>
        <end position="618"/>
    </location>
</feature>
<feature type="region of interest" description="Disordered" evidence="2">
    <location>
        <begin position="1227"/>
        <end position="1309"/>
    </location>
</feature>
<dbReference type="Pfam" id="PF25036">
    <property type="entry name" value="VPS13_VAB"/>
    <property type="match status" value="1"/>
</dbReference>
<feature type="region of interest" description="Disordered" evidence="2">
    <location>
        <begin position="110"/>
        <end position="140"/>
    </location>
</feature>
<evidence type="ECO:0000256" key="1">
    <source>
        <dbReference type="ARBA" id="ARBA00006545"/>
    </source>
</evidence>
<feature type="compositionally biased region" description="Basic and acidic residues" evidence="2">
    <location>
        <begin position="1064"/>
        <end position="1083"/>
    </location>
</feature>
<proteinExistence type="inferred from homology"/>
<dbReference type="EMBL" id="FN649728">
    <property type="protein sequence ID" value="CBJ29968.1"/>
    <property type="molecule type" value="Genomic_DNA"/>
</dbReference>
<feature type="domain" description="Vacuolar protein sorting-associated protein 13 VPS13 adaptor binding" evidence="3">
    <location>
        <begin position="910"/>
        <end position="1000"/>
    </location>
</feature>
<feature type="region of interest" description="Disordered" evidence="2">
    <location>
        <begin position="305"/>
        <end position="328"/>
    </location>
</feature>
<keyword evidence="5" id="KW-1185">Reference proteome</keyword>
<dbReference type="InParanoid" id="D7FMF6"/>
<gene>
    <name evidence="4" type="ORF">Esi_0169_0039</name>
</gene>
<dbReference type="InterPro" id="IPR009543">
    <property type="entry name" value="VPS13_VAB"/>
</dbReference>
<feature type="region of interest" description="Disordered" evidence="2">
    <location>
        <begin position="410"/>
        <end position="483"/>
    </location>
</feature>
<evidence type="ECO:0000256" key="2">
    <source>
        <dbReference type="SAM" id="MobiDB-lite"/>
    </source>
</evidence>